<evidence type="ECO:0000313" key="2">
    <source>
        <dbReference type="EMBL" id="KRX10768.1"/>
    </source>
</evidence>
<name>A0A0V0R8R3_PSEPJ</name>
<protein>
    <submittedName>
        <fullName evidence="2">Uncharacterized protein</fullName>
    </submittedName>
</protein>
<dbReference type="EMBL" id="LDAU01000020">
    <property type="protein sequence ID" value="KRX10768.1"/>
    <property type="molecule type" value="Genomic_DNA"/>
</dbReference>
<dbReference type="InParanoid" id="A0A0V0R8R3"/>
<dbReference type="Proteomes" id="UP000054937">
    <property type="component" value="Unassembled WGS sequence"/>
</dbReference>
<keyword evidence="3" id="KW-1185">Reference proteome</keyword>
<sequence length="367" mass="44500">MQRDIKYMKRKKLQEKKQLSDKKNAEKNKHIINNQNSQSKKHCRSQTELNNLLDCKQIQCEQMQLQSERNTRRNNQSSSSNYIKNFDHQIQNEKTQQAKQIKDENKKISSKKKKQQNAQKQNRSKSYQICPKEKNSNQEHQKKAYSKIDIIVRNRKYEQQLLNDIHQTYEHKNNNLNTNDKSQDNFQLHENINSEQSYIRRNLNINQFNSQNKSFNSFMLPSVSKTMGMQQQVKDRNNNSKEIQLLDKIENIYEQHRESMNNFYKRDEKANQLVKKYNAYKQRIYQDEEIEYEIEQILDNSQENQLKQGYYYQNYQHESNINSQDDLIILKLIDEERMKKKQVLNKNQLINKMAKLTPKRKQKKQFF</sequence>
<evidence type="ECO:0000313" key="3">
    <source>
        <dbReference type="Proteomes" id="UP000054937"/>
    </source>
</evidence>
<dbReference type="AlphaFoldDB" id="A0A0V0R8R3"/>
<feature type="compositionally biased region" description="Low complexity" evidence="1">
    <location>
        <begin position="116"/>
        <end position="126"/>
    </location>
</feature>
<evidence type="ECO:0000256" key="1">
    <source>
        <dbReference type="SAM" id="MobiDB-lite"/>
    </source>
</evidence>
<accession>A0A0V0R8R3</accession>
<gene>
    <name evidence="2" type="ORF">PPERSA_04935</name>
</gene>
<proteinExistence type="predicted"/>
<feature type="region of interest" description="Disordered" evidence="1">
    <location>
        <begin position="102"/>
        <end position="142"/>
    </location>
</feature>
<feature type="compositionally biased region" description="Basic and acidic residues" evidence="1">
    <location>
        <begin position="15"/>
        <end position="29"/>
    </location>
</feature>
<reference evidence="2 3" key="1">
    <citation type="journal article" date="2015" name="Sci. Rep.">
        <title>Genome of the facultative scuticociliatosis pathogen Pseudocohnilembus persalinus provides insight into its virulence through horizontal gene transfer.</title>
        <authorList>
            <person name="Xiong J."/>
            <person name="Wang G."/>
            <person name="Cheng J."/>
            <person name="Tian M."/>
            <person name="Pan X."/>
            <person name="Warren A."/>
            <person name="Jiang C."/>
            <person name="Yuan D."/>
            <person name="Miao W."/>
        </authorList>
    </citation>
    <scope>NUCLEOTIDE SEQUENCE [LARGE SCALE GENOMIC DNA]</scope>
    <source>
        <strain evidence="2">36N120E</strain>
    </source>
</reference>
<comment type="caution">
    <text evidence="2">The sequence shown here is derived from an EMBL/GenBank/DDBJ whole genome shotgun (WGS) entry which is preliminary data.</text>
</comment>
<feature type="region of interest" description="Disordered" evidence="1">
    <location>
        <begin position="1"/>
        <end position="45"/>
    </location>
</feature>
<feature type="compositionally biased region" description="Basic and acidic residues" evidence="1">
    <location>
        <begin position="131"/>
        <end position="142"/>
    </location>
</feature>
<organism evidence="2 3">
    <name type="scientific">Pseudocohnilembus persalinus</name>
    <name type="common">Ciliate</name>
    <dbReference type="NCBI Taxonomy" id="266149"/>
    <lineage>
        <taxon>Eukaryota</taxon>
        <taxon>Sar</taxon>
        <taxon>Alveolata</taxon>
        <taxon>Ciliophora</taxon>
        <taxon>Intramacronucleata</taxon>
        <taxon>Oligohymenophorea</taxon>
        <taxon>Scuticociliatia</taxon>
        <taxon>Philasterida</taxon>
        <taxon>Pseudocohnilembidae</taxon>
        <taxon>Pseudocohnilembus</taxon>
    </lineage>
</organism>